<comment type="caution">
    <text evidence="2">The sequence shown here is derived from an EMBL/GenBank/DDBJ whole genome shotgun (WGS) entry which is preliminary data.</text>
</comment>
<evidence type="ECO:0000313" key="3">
    <source>
        <dbReference type="Proteomes" id="UP000078343"/>
    </source>
</evidence>
<sequence>MPVLPGRLRLSDSDDGLGEEHGEDWRDDEEDEEEDDTDELDDARQRGFSDGDFHRAAVPSHARRTGRRGARGGHDAYDPPAADHEHAAAAEAEADEERRDRERIERLLRDMMARQRARAKGKASASAAAMDEDDEAEKDELMGLIMGSLRREVAKAEDEAWMFGESLGLGGRAGRDEVGVYD</sequence>
<feature type="region of interest" description="Disordered" evidence="1">
    <location>
        <begin position="1"/>
        <end position="103"/>
    </location>
</feature>
<feature type="compositionally biased region" description="Basic and acidic residues" evidence="1">
    <location>
        <begin position="42"/>
        <end position="55"/>
    </location>
</feature>
<organism evidence="2 3">
    <name type="scientific">Fonsecaea erecta</name>
    <dbReference type="NCBI Taxonomy" id="1367422"/>
    <lineage>
        <taxon>Eukaryota</taxon>
        <taxon>Fungi</taxon>
        <taxon>Dikarya</taxon>
        <taxon>Ascomycota</taxon>
        <taxon>Pezizomycotina</taxon>
        <taxon>Eurotiomycetes</taxon>
        <taxon>Chaetothyriomycetidae</taxon>
        <taxon>Chaetothyriales</taxon>
        <taxon>Herpotrichiellaceae</taxon>
        <taxon>Fonsecaea</taxon>
    </lineage>
</organism>
<feature type="region of interest" description="Disordered" evidence="1">
    <location>
        <begin position="115"/>
        <end position="136"/>
    </location>
</feature>
<feature type="compositionally biased region" description="Acidic residues" evidence="1">
    <location>
        <begin position="25"/>
        <end position="41"/>
    </location>
</feature>
<feature type="compositionally biased region" description="Basic and acidic residues" evidence="1">
    <location>
        <begin position="72"/>
        <end position="88"/>
    </location>
</feature>
<name>A0A178ZA75_9EURO</name>
<dbReference type="AlphaFoldDB" id="A0A178ZA75"/>
<dbReference type="EMBL" id="LVYI01000008">
    <property type="protein sequence ID" value="OAP56670.1"/>
    <property type="molecule type" value="Genomic_DNA"/>
</dbReference>
<feature type="compositionally biased region" description="Basic residues" evidence="1">
    <location>
        <begin position="61"/>
        <end position="71"/>
    </location>
</feature>
<gene>
    <name evidence="2" type="ORF">AYL99_08782</name>
</gene>
<evidence type="ECO:0000256" key="1">
    <source>
        <dbReference type="SAM" id="MobiDB-lite"/>
    </source>
</evidence>
<keyword evidence="3" id="KW-1185">Reference proteome</keyword>
<accession>A0A178ZA75</accession>
<reference evidence="2 3" key="1">
    <citation type="submission" date="2016-04" db="EMBL/GenBank/DDBJ databases">
        <title>Draft genome of Fonsecaea erecta CBS 125763.</title>
        <authorList>
            <person name="Weiss V.A."/>
            <person name="Vicente V.A."/>
            <person name="Raittz R.T."/>
            <person name="Moreno L.F."/>
            <person name="De Souza E.M."/>
            <person name="Pedrosa F.O."/>
            <person name="Steffens M.B."/>
            <person name="Faoro H."/>
            <person name="Tadra-Sfeir M.Z."/>
            <person name="Najafzadeh M.J."/>
            <person name="Felipe M.S."/>
            <person name="Teixeira M."/>
            <person name="Sun J."/>
            <person name="Xi L."/>
            <person name="Gomes R."/>
            <person name="De Azevedo C.M."/>
            <person name="Salgado C.G."/>
            <person name="Da Silva M.B."/>
            <person name="Nascimento M.F."/>
            <person name="Queiroz-Telles F."/>
            <person name="Attili D.S."/>
            <person name="Gorbushina A."/>
        </authorList>
    </citation>
    <scope>NUCLEOTIDE SEQUENCE [LARGE SCALE GENOMIC DNA]</scope>
    <source>
        <strain evidence="2 3">CBS 125763</strain>
    </source>
</reference>
<evidence type="ECO:0000313" key="2">
    <source>
        <dbReference type="EMBL" id="OAP56670.1"/>
    </source>
</evidence>
<proteinExistence type="predicted"/>
<dbReference type="GeneID" id="30012950"/>
<dbReference type="Proteomes" id="UP000078343">
    <property type="component" value="Unassembled WGS sequence"/>
</dbReference>
<dbReference type="OrthoDB" id="4161721at2759"/>
<dbReference type="RefSeq" id="XP_018690037.1">
    <property type="nucleotide sequence ID" value="XM_018840290.1"/>
</dbReference>
<protein>
    <submittedName>
        <fullName evidence="2">Uncharacterized protein</fullName>
    </submittedName>
</protein>